<name>A0A9Q3DFP6_9BASI</name>
<accession>A0A9Q3DFP6</accession>
<gene>
    <name evidence="1" type="ORF">O181_042079</name>
</gene>
<dbReference type="EMBL" id="AVOT02016783">
    <property type="protein sequence ID" value="MBW0502364.1"/>
    <property type="molecule type" value="Genomic_DNA"/>
</dbReference>
<evidence type="ECO:0000313" key="1">
    <source>
        <dbReference type="EMBL" id="MBW0502364.1"/>
    </source>
</evidence>
<dbReference type="Proteomes" id="UP000765509">
    <property type="component" value="Unassembled WGS sequence"/>
</dbReference>
<evidence type="ECO:0000313" key="2">
    <source>
        <dbReference type="Proteomes" id="UP000765509"/>
    </source>
</evidence>
<comment type="caution">
    <text evidence="1">The sequence shown here is derived from an EMBL/GenBank/DDBJ whole genome shotgun (WGS) entry which is preliminary data.</text>
</comment>
<organism evidence="1 2">
    <name type="scientific">Austropuccinia psidii MF-1</name>
    <dbReference type="NCBI Taxonomy" id="1389203"/>
    <lineage>
        <taxon>Eukaryota</taxon>
        <taxon>Fungi</taxon>
        <taxon>Dikarya</taxon>
        <taxon>Basidiomycota</taxon>
        <taxon>Pucciniomycotina</taxon>
        <taxon>Pucciniomycetes</taxon>
        <taxon>Pucciniales</taxon>
        <taxon>Sphaerophragmiaceae</taxon>
        <taxon>Austropuccinia</taxon>
    </lineage>
</organism>
<protein>
    <submittedName>
        <fullName evidence="1">Uncharacterized protein</fullName>
    </submittedName>
</protein>
<keyword evidence="2" id="KW-1185">Reference proteome</keyword>
<dbReference type="AlphaFoldDB" id="A0A9Q3DFP6"/>
<sequence>MNLEGQLSVNLTSKHKLSLLKRCRKNGRAFSIGEKPLGKIRGHDIEIYLNVERPYPPILRRPSYPENLETRREIEKHLNEIIDINVVRKIGQDKKVKITTPVLITWHDDKSRMWGGFQSPE</sequence>
<reference evidence="1" key="1">
    <citation type="submission" date="2021-03" db="EMBL/GenBank/DDBJ databases">
        <title>Draft genome sequence of rust myrtle Austropuccinia psidii MF-1, a brazilian biotype.</title>
        <authorList>
            <person name="Quecine M.C."/>
            <person name="Pachon D.M.R."/>
            <person name="Bonatelli M.L."/>
            <person name="Correr F.H."/>
            <person name="Franceschini L.M."/>
            <person name="Leite T.F."/>
            <person name="Margarido G.R.A."/>
            <person name="Almeida C.A."/>
            <person name="Ferrarezi J.A."/>
            <person name="Labate C.A."/>
        </authorList>
    </citation>
    <scope>NUCLEOTIDE SEQUENCE</scope>
    <source>
        <strain evidence="1">MF-1</strain>
    </source>
</reference>
<proteinExistence type="predicted"/>